<dbReference type="SUPFAM" id="SSF51735">
    <property type="entry name" value="NAD(P)-binding Rossmann-fold domains"/>
    <property type="match status" value="1"/>
</dbReference>
<name>A9RJ32_PHYPA</name>
<dbReference type="PANTHER" id="PTHR48075">
    <property type="entry name" value="3-HYDROXYACYL-COA DEHYDROGENASE FAMILY PROTEIN"/>
    <property type="match status" value="1"/>
</dbReference>
<dbReference type="SUPFAM" id="SSF48179">
    <property type="entry name" value="6-phosphogluconate dehydrogenase C-terminal domain-like"/>
    <property type="match status" value="1"/>
</dbReference>
<dbReference type="OMA" id="MAHPMGP"/>
<evidence type="ECO:0000256" key="8">
    <source>
        <dbReference type="PIRSR" id="PIRSR000105-2"/>
    </source>
</evidence>
<dbReference type="InterPro" id="IPR006176">
    <property type="entry name" value="3-OHacyl-CoA_DH_NAD-bd"/>
</dbReference>
<evidence type="ECO:0000313" key="13">
    <source>
        <dbReference type="EnsemblPlants" id="Pp3c22_7880V3.1"/>
    </source>
</evidence>
<feature type="binding site" evidence="8">
    <location>
        <begin position="11"/>
        <end position="16"/>
    </location>
    <ligand>
        <name>NAD(+)</name>
        <dbReference type="ChEBI" id="CHEBI:57540"/>
    </ligand>
</feature>
<dbReference type="Pfam" id="PF00725">
    <property type="entry name" value="3HCDH"/>
    <property type="match status" value="1"/>
</dbReference>
<dbReference type="PROSITE" id="PS00067">
    <property type="entry name" value="3HCDH"/>
    <property type="match status" value="1"/>
</dbReference>
<dbReference type="PIRSF" id="PIRSF000105">
    <property type="entry name" value="HCDH"/>
    <property type="match status" value="1"/>
</dbReference>
<sequence length="287" mass="30933">MASIKLVGVVGAGQMGSGIAQVAASANMQVIIADVSTAALERGMRAISSSLSKFVKKQTLSQEEADATMARLRVTTSLQEMHDADVVIEAVAENEGLKIHIFKELDRLLKPSAILASNTSSISLTRLAAATQRPNQVIGMHFMNPPPLMELVEIVRGMSTGDEVFDTIKALAERCGKTVTCSKDYPGFIVNRVLMPMINEAFYCLMEGIASPNDIDTGMKLGTNQPMGPLALADLIGLDTCLSIMRMLHEGLGDSKYRPCPLLVQHVDAGWLGRKSGRGVYFYTSNL</sequence>
<proteinExistence type="inferred from homology"/>
<dbReference type="PaxDb" id="3218-PP1S12_187V6.1"/>
<dbReference type="STRING" id="3218.A9RJ32"/>
<comment type="similarity">
    <text evidence="3">Belongs to the 3-hydroxyacyl-CoA dehydrogenase family.</text>
</comment>
<evidence type="ECO:0000313" key="14">
    <source>
        <dbReference type="Proteomes" id="UP000006727"/>
    </source>
</evidence>
<dbReference type="GO" id="GO:0004300">
    <property type="term" value="F:enoyl-CoA hydratase activity"/>
    <property type="evidence" value="ECO:0007669"/>
    <property type="project" value="UniProtKB-EC"/>
</dbReference>
<gene>
    <name evidence="13" type="primary">LOC112275170</name>
    <name evidence="12" type="ORF">PHYPA_026858</name>
</gene>
<dbReference type="Pfam" id="PF02737">
    <property type="entry name" value="3HCDH_N"/>
    <property type="match status" value="1"/>
</dbReference>
<dbReference type="EMBL" id="ABEU02000022">
    <property type="protein sequence ID" value="PNR30542.1"/>
    <property type="molecule type" value="Genomic_DNA"/>
</dbReference>
<dbReference type="NCBIfam" id="NF004474">
    <property type="entry name" value="PRK05808.1"/>
    <property type="match status" value="1"/>
</dbReference>
<dbReference type="InterPro" id="IPR008927">
    <property type="entry name" value="6-PGluconate_DH-like_C_sf"/>
</dbReference>
<dbReference type="GO" id="GO:0006631">
    <property type="term" value="P:fatty acid metabolic process"/>
    <property type="evidence" value="ECO:0007669"/>
    <property type="project" value="InterPro"/>
</dbReference>
<dbReference type="InterPro" id="IPR006180">
    <property type="entry name" value="3-OHacyl-CoA_DH_CS"/>
</dbReference>
<comment type="catalytic activity">
    <reaction evidence="5">
        <text>a (3S)-3-hydroxyacyl-CoA = a (2E)-enoyl-CoA + H2O</text>
        <dbReference type="Rhea" id="RHEA:16105"/>
        <dbReference type="ChEBI" id="CHEBI:15377"/>
        <dbReference type="ChEBI" id="CHEBI:57318"/>
        <dbReference type="ChEBI" id="CHEBI:58856"/>
        <dbReference type="EC" id="4.2.1.17"/>
    </reaction>
</comment>
<feature type="binding site" evidence="9">
    <location>
        <position position="50"/>
    </location>
    <ligand>
        <name>CoA</name>
        <dbReference type="ChEBI" id="CHEBI:57287"/>
    </ligand>
</feature>
<feature type="binding site" evidence="9">
    <location>
        <position position="120"/>
    </location>
    <ligand>
        <name>CoA</name>
        <dbReference type="ChEBI" id="CHEBI:57287"/>
    </ligand>
</feature>
<evidence type="ECO:0000256" key="9">
    <source>
        <dbReference type="PIRSR" id="PIRSR000105-3"/>
    </source>
</evidence>
<feature type="binding site" evidence="8">
    <location>
        <position position="120"/>
    </location>
    <ligand>
        <name>NAD(+)</name>
        <dbReference type="ChEBI" id="CHEBI:57540"/>
    </ligand>
</feature>
<keyword evidence="14" id="KW-1185">Reference proteome</keyword>
<evidence type="ECO:0000259" key="11">
    <source>
        <dbReference type="Pfam" id="PF02737"/>
    </source>
</evidence>
<feature type="binding site" evidence="8">
    <location>
        <position position="93"/>
    </location>
    <ligand>
        <name>NAD(+)</name>
        <dbReference type="ChEBI" id="CHEBI:57540"/>
    </ligand>
</feature>
<dbReference type="EnsemblPlants" id="Pp3c22_7880V3.1">
    <property type="protein sequence ID" value="Pp3c22_7880V3.1"/>
    <property type="gene ID" value="Pp3c22_7880"/>
</dbReference>
<evidence type="ECO:0008006" key="15">
    <source>
        <dbReference type="Google" id="ProtNLM"/>
    </source>
</evidence>
<dbReference type="GO" id="GO:0070403">
    <property type="term" value="F:NAD+ binding"/>
    <property type="evidence" value="ECO:0007669"/>
    <property type="project" value="InterPro"/>
</dbReference>
<organism evidence="12">
    <name type="scientific">Physcomitrium patens</name>
    <name type="common">Spreading-leaved earth moss</name>
    <name type="synonym">Physcomitrella patens</name>
    <dbReference type="NCBI Taxonomy" id="3218"/>
    <lineage>
        <taxon>Eukaryota</taxon>
        <taxon>Viridiplantae</taxon>
        <taxon>Streptophyta</taxon>
        <taxon>Embryophyta</taxon>
        <taxon>Bryophyta</taxon>
        <taxon>Bryophytina</taxon>
        <taxon>Bryopsida</taxon>
        <taxon>Funariidae</taxon>
        <taxon>Funariales</taxon>
        <taxon>Funariaceae</taxon>
        <taxon>Physcomitrium</taxon>
    </lineage>
</organism>
<dbReference type="GO" id="GO:0016491">
    <property type="term" value="F:oxidoreductase activity"/>
    <property type="evidence" value="ECO:0000318"/>
    <property type="project" value="GO_Central"/>
</dbReference>
<evidence type="ECO:0000259" key="10">
    <source>
        <dbReference type="Pfam" id="PF00725"/>
    </source>
</evidence>
<evidence type="ECO:0000256" key="7">
    <source>
        <dbReference type="PIRSR" id="PIRSR000105-1"/>
    </source>
</evidence>
<dbReference type="EnsemblPlants" id="Pp3c22_7880V3.2">
    <property type="protein sequence ID" value="Pp3c22_7880V3.2"/>
    <property type="gene ID" value="Pp3c22_7880"/>
</dbReference>
<reference evidence="12 14" key="2">
    <citation type="journal article" date="2018" name="Plant J.">
        <title>The Physcomitrella patens chromosome-scale assembly reveals moss genome structure and evolution.</title>
        <authorList>
            <person name="Lang D."/>
            <person name="Ullrich K.K."/>
            <person name="Murat F."/>
            <person name="Fuchs J."/>
            <person name="Jenkins J."/>
            <person name="Haas F.B."/>
            <person name="Piednoel M."/>
            <person name="Gundlach H."/>
            <person name="Van Bel M."/>
            <person name="Meyberg R."/>
            <person name="Vives C."/>
            <person name="Morata J."/>
            <person name="Symeonidi A."/>
            <person name="Hiss M."/>
            <person name="Muchero W."/>
            <person name="Kamisugi Y."/>
            <person name="Saleh O."/>
            <person name="Blanc G."/>
            <person name="Decker E.L."/>
            <person name="van Gessel N."/>
            <person name="Grimwood J."/>
            <person name="Hayes R.D."/>
            <person name="Graham S.W."/>
            <person name="Gunter L.E."/>
            <person name="McDaniel S.F."/>
            <person name="Hoernstein S.N.W."/>
            <person name="Larsson A."/>
            <person name="Li F.W."/>
            <person name="Perroud P.F."/>
            <person name="Phillips J."/>
            <person name="Ranjan P."/>
            <person name="Rokshar D.S."/>
            <person name="Rothfels C.J."/>
            <person name="Schneider L."/>
            <person name="Shu S."/>
            <person name="Stevenson D.W."/>
            <person name="Thummler F."/>
            <person name="Tillich M."/>
            <person name="Villarreal Aguilar J.C."/>
            <person name="Widiez T."/>
            <person name="Wong G.K."/>
            <person name="Wymore A."/>
            <person name="Zhang Y."/>
            <person name="Zimmer A.D."/>
            <person name="Quatrano R.S."/>
            <person name="Mayer K.F.X."/>
            <person name="Goodstein D."/>
            <person name="Casacuberta J.M."/>
            <person name="Vandepoele K."/>
            <person name="Reski R."/>
            <person name="Cuming A.C."/>
            <person name="Tuskan G.A."/>
            <person name="Maumus F."/>
            <person name="Salse J."/>
            <person name="Schmutz J."/>
            <person name="Rensing S.A."/>
        </authorList>
    </citation>
    <scope>NUCLEOTIDE SEQUENCE [LARGE SCALE GENOMIC DNA]</scope>
    <source>
        <strain evidence="13 14">cv. Gransden 2004</strain>
    </source>
</reference>
<dbReference type="NCBIfam" id="NF005875">
    <property type="entry name" value="PRK07819.1"/>
    <property type="match status" value="1"/>
</dbReference>
<feature type="domain" description="3-hydroxyacyl-CoA dehydrogenase C-terminal" evidence="10">
    <location>
        <begin position="187"/>
        <end position="283"/>
    </location>
</feature>
<feature type="binding site" evidence="8">
    <location>
        <position position="144"/>
    </location>
    <ligand>
        <name>NAD(+)</name>
        <dbReference type="ChEBI" id="CHEBI:57540"/>
    </ligand>
</feature>
<dbReference type="PANTHER" id="PTHR48075:SF5">
    <property type="entry name" value="3-HYDROXYBUTYRYL-COA DEHYDROGENASE"/>
    <property type="match status" value="1"/>
</dbReference>
<dbReference type="AlphaFoldDB" id="A9RJ32"/>
<dbReference type="InterPro" id="IPR013328">
    <property type="entry name" value="6PGD_dom2"/>
</dbReference>
<evidence type="ECO:0000256" key="3">
    <source>
        <dbReference type="ARBA" id="ARBA00009463"/>
    </source>
</evidence>
<feature type="binding site" evidence="8">
    <location>
        <position position="34"/>
    </location>
    <ligand>
        <name>NAD(+)</name>
        <dbReference type="ChEBI" id="CHEBI:57540"/>
    </ligand>
</feature>
<reference evidence="12 14" key="1">
    <citation type="journal article" date="2008" name="Science">
        <title>The Physcomitrella genome reveals evolutionary insights into the conquest of land by plants.</title>
        <authorList>
            <person name="Rensing S."/>
            <person name="Lang D."/>
            <person name="Zimmer A."/>
            <person name="Terry A."/>
            <person name="Salamov A."/>
            <person name="Shapiro H."/>
            <person name="Nishiyama T."/>
            <person name="Perroud P.-F."/>
            <person name="Lindquist E."/>
            <person name="Kamisugi Y."/>
            <person name="Tanahashi T."/>
            <person name="Sakakibara K."/>
            <person name="Fujita T."/>
            <person name="Oishi K."/>
            <person name="Shin-I T."/>
            <person name="Kuroki Y."/>
            <person name="Toyoda A."/>
            <person name="Suzuki Y."/>
            <person name="Hashimoto A."/>
            <person name="Yamaguchi K."/>
            <person name="Sugano A."/>
            <person name="Kohara Y."/>
            <person name="Fujiyama A."/>
            <person name="Anterola A."/>
            <person name="Aoki S."/>
            <person name="Ashton N."/>
            <person name="Barbazuk W.B."/>
            <person name="Barker E."/>
            <person name="Bennetzen J."/>
            <person name="Bezanilla M."/>
            <person name="Blankenship R."/>
            <person name="Cho S.H."/>
            <person name="Dutcher S."/>
            <person name="Estelle M."/>
            <person name="Fawcett J.A."/>
            <person name="Gundlach H."/>
            <person name="Hanada K."/>
            <person name="Heyl A."/>
            <person name="Hicks K.A."/>
            <person name="Hugh J."/>
            <person name="Lohr M."/>
            <person name="Mayer K."/>
            <person name="Melkozernov A."/>
            <person name="Murata T."/>
            <person name="Nelson D."/>
            <person name="Pils B."/>
            <person name="Prigge M."/>
            <person name="Reiss B."/>
            <person name="Renner T."/>
            <person name="Rombauts S."/>
            <person name="Rushton P."/>
            <person name="Sanderfoot A."/>
            <person name="Schween G."/>
            <person name="Shiu S.-H."/>
            <person name="Stueber K."/>
            <person name="Theodoulou F.L."/>
            <person name="Tu H."/>
            <person name="Van de Peer Y."/>
            <person name="Verrier P.J."/>
            <person name="Waters E."/>
            <person name="Wood A."/>
            <person name="Yang L."/>
            <person name="Cove D."/>
            <person name="Cuming A."/>
            <person name="Hasebe M."/>
            <person name="Lucas S."/>
            <person name="Mishler D.B."/>
            <person name="Reski R."/>
            <person name="Grigoriev I."/>
            <person name="Quatrano R.S."/>
            <person name="Boore J.L."/>
        </authorList>
    </citation>
    <scope>NUCLEOTIDE SEQUENCE [LARGE SCALE GENOMIC DNA]</scope>
    <source>
        <strain evidence="13 14">cv. Gransden 2004</strain>
    </source>
</reference>
<reference evidence="13" key="3">
    <citation type="submission" date="2020-12" db="UniProtKB">
        <authorList>
            <consortium name="EnsemblPlants"/>
        </authorList>
    </citation>
    <scope>IDENTIFICATION</scope>
</reference>
<comment type="pathway">
    <text evidence="1">Lipid metabolism; fatty acid beta-oxidation.</text>
</comment>
<feature type="binding site" evidence="8">
    <location>
        <position position="98"/>
    </location>
    <ligand>
        <name>NAD(+)</name>
        <dbReference type="ChEBI" id="CHEBI:57540"/>
    </ligand>
</feature>
<evidence type="ECO:0000313" key="12">
    <source>
        <dbReference type="EMBL" id="PNR30542.1"/>
    </source>
</evidence>
<dbReference type="RefSeq" id="XP_024361053.1">
    <property type="nucleotide sequence ID" value="XM_024505285.2"/>
</dbReference>
<dbReference type="Gene3D" id="3.40.50.720">
    <property type="entry name" value="NAD(P)-binding Rossmann-like Domain"/>
    <property type="match status" value="1"/>
</dbReference>
<dbReference type="Gramene" id="Pp3c22_7880V3.1">
    <property type="protein sequence ID" value="Pp3c22_7880V3.1"/>
    <property type="gene ID" value="Pp3c22_7880"/>
</dbReference>
<dbReference type="GO" id="GO:0016616">
    <property type="term" value="F:oxidoreductase activity, acting on the CH-OH group of donors, NAD or NADP as acceptor"/>
    <property type="evidence" value="ECO:0007669"/>
    <property type="project" value="InterPro"/>
</dbReference>
<comment type="similarity">
    <text evidence="2">In the central section; belongs to the 3-hydroxyacyl-CoA dehydrogenase family.</text>
</comment>
<feature type="site" description="Important for catalytic activity" evidence="7">
    <location>
        <position position="141"/>
    </location>
</feature>
<dbReference type="Gene3D" id="1.10.1040.10">
    <property type="entry name" value="N-(1-d-carboxylethyl)-l-norvaline Dehydrogenase, domain 2"/>
    <property type="match status" value="1"/>
</dbReference>
<dbReference type="InterPro" id="IPR036291">
    <property type="entry name" value="NAD(P)-bd_dom_sf"/>
</dbReference>
<dbReference type="FunFam" id="3.40.50.720:FF:000009">
    <property type="entry name" value="Fatty oxidation complex, alpha subunit"/>
    <property type="match status" value="1"/>
</dbReference>
<keyword evidence="8" id="KW-0520">NAD</keyword>
<evidence type="ECO:0000256" key="2">
    <source>
        <dbReference type="ARBA" id="ARBA00007005"/>
    </source>
</evidence>
<evidence type="ECO:0000256" key="4">
    <source>
        <dbReference type="ARBA" id="ARBA00023002"/>
    </source>
</evidence>
<feature type="domain" description="3-hydroxyacyl-CoA dehydrogenase NAD binding" evidence="11">
    <location>
        <begin position="7"/>
        <end position="184"/>
    </location>
</feature>
<accession>A9RJ32</accession>
<dbReference type="HOGENOM" id="CLU_009834_2_0_1"/>
<evidence type="ECO:0000256" key="6">
    <source>
        <dbReference type="ARBA" id="ARBA00023717"/>
    </source>
</evidence>
<dbReference type="InterPro" id="IPR006108">
    <property type="entry name" value="3HC_DH_C"/>
</dbReference>
<keyword evidence="4" id="KW-0560">Oxidoreductase</keyword>
<dbReference type="OrthoDB" id="5958943at2759"/>
<feature type="binding site" evidence="8">
    <location>
        <position position="275"/>
    </location>
    <ligand>
        <name>NAD(+)</name>
        <dbReference type="ChEBI" id="CHEBI:57540"/>
    </ligand>
</feature>
<dbReference type="Proteomes" id="UP000006727">
    <property type="component" value="Chromosome 22"/>
</dbReference>
<comment type="catalytic activity">
    <reaction evidence="6">
        <text>a 4-saturated-(3S)-3-hydroxyacyl-CoA = a (3E)-enoyl-CoA + H2O</text>
        <dbReference type="Rhea" id="RHEA:20724"/>
        <dbReference type="ChEBI" id="CHEBI:15377"/>
        <dbReference type="ChEBI" id="CHEBI:58521"/>
        <dbReference type="ChEBI" id="CHEBI:137480"/>
        <dbReference type="EC" id="4.2.1.17"/>
    </reaction>
</comment>
<feature type="binding site" evidence="9">
    <location>
        <position position="57"/>
    </location>
    <ligand>
        <name>CoA</name>
        <dbReference type="ChEBI" id="CHEBI:57287"/>
    </ligand>
</feature>
<dbReference type="GeneID" id="112275170"/>
<protein>
    <recommendedName>
        <fullName evidence="15">3-hydroxybutyryl-CoA dehydrogenase</fullName>
    </recommendedName>
</protein>
<dbReference type="eggNOG" id="KOG2304">
    <property type="taxonomic scope" value="Eukaryota"/>
</dbReference>
<dbReference type="Gramene" id="Pp3c22_7880V3.2">
    <property type="protein sequence ID" value="Pp3c22_7880V3.2"/>
    <property type="gene ID" value="Pp3c22_7880"/>
</dbReference>
<evidence type="ECO:0000256" key="5">
    <source>
        <dbReference type="ARBA" id="ARBA00023709"/>
    </source>
</evidence>
<evidence type="ECO:0000256" key="1">
    <source>
        <dbReference type="ARBA" id="ARBA00005005"/>
    </source>
</evidence>
<dbReference type="InterPro" id="IPR022694">
    <property type="entry name" value="3-OHacyl-CoA_DH"/>
</dbReference>